<organism evidence="8 10">
    <name type="scientific">Candidatus Chlorohelix allophototropha</name>
    <dbReference type="NCBI Taxonomy" id="3003348"/>
    <lineage>
        <taxon>Bacteria</taxon>
        <taxon>Bacillati</taxon>
        <taxon>Chloroflexota</taxon>
        <taxon>Chloroflexia</taxon>
        <taxon>Candidatus Chloroheliales</taxon>
        <taxon>Candidatus Chloroheliaceae</taxon>
        <taxon>Candidatus Chlorohelix</taxon>
    </lineage>
</organism>
<keyword evidence="4 6" id="KW-1133">Transmembrane helix</keyword>
<name>A0A8T7M3W6_9CHLR</name>
<feature type="transmembrane region" description="Helical" evidence="6">
    <location>
        <begin position="32"/>
        <end position="52"/>
    </location>
</feature>
<accession>A0A8T7M3W6</accession>
<dbReference type="InterPro" id="IPR000731">
    <property type="entry name" value="SSD"/>
</dbReference>
<dbReference type="Proteomes" id="UP001431572">
    <property type="component" value="Plasmid unnamed1"/>
</dbReference>
<keyword evidence="5 6" id="KW-0472">Membrane</keyword>
<comment type="subcellular location">
    <subcellularLocation>
        <location evidence="1">Cell membrane</location>
        <topology evidence="1">Multi-pass membrane protein</topology>
    </subcellularLocation>
</comment>
<feature type="transmembrane region" description="Helical" evidence="6">
    <location>
        <begin position="559"/>
        <end position="579"/>
    </location>
</feature>
<geneLocation type="plasmid" evidence="9 11">
    <name>unnamed1</name>
</geneLocation>
<sequence length="754" mass="81958">MPLHSVPEKMQKQFKNKPITVRIAGWSARHRWLVFGLWFVLIVSLFGGAYVVPASNVAKQDNAGSDLEFVKAYNALKADGGQTDLGEDFFLIVNSTTLKATDPAFQEVVTKMADTLTGYSYTDSGATRPFFSRVANPYKAPPESGLISTDNTTVRIYARIPGDNTTQVFWDRMKIFHPKLEDLKKDYPGYKILLSNNTLNALSNSSAANESMNRSMFITLIPTFLILLVVFGAVVIAIVPLVLAITSIIGAVGVVTFYGKVSGETQITTAIILVVIMGLAVAVDYSLFVISRYRTERRKGSDKLTAIEAACATAGRAVFFSGLLVAVSISGLFILGGQLTSMAIGMIAVVLVSVLGSFTFLPAILSILGNGINWGRLPYFGRDRVEGKSLWSKVVRAVMQLPILTTLVAAALLLILATPLLHLRIGEVKSSEETLEGVQATNLMNEKWPQGTELKLQVVVTKAKQPETLAAIQQFEAAALRLPGLSGPVQRIPSTDGNVLMLSFYQAGGLNDQANFDLVNKLRKEIVPLYFKDLQGVNAYVTGSTPYGMDLSSYFTNPVVWFFVLGLSFLVLLLVFRSLVIATKAIILNLLSTGAAYGAVVWVFQDGNLGAKTTGVLMFWLPVFIFTIIFGLSMDYHLFILTRVKELRDKGQATVEAVANAISTTSGTITGAALIMLVVFGDFYLGISDPAIRQLGLGLAVAVFVDATLVRCLLLPALMKLLGDWNWWLPGFLNWLPEITIEANEEAEIEAVAA</sequence>
<keyword evidence="11" id="KW-1185">Reference proteome</keyword>
<feature type="transmembrane region" description="Helical" evidence="6">
    <location>
        <begin position="342"/>
        <end position="368"/>
    </location>
</feature>
<evidence type="ECO:0000256" key="3">
    <source>
        <dbReference type="ARBA" id="ARBA00022692"/>
    </source>
</evidence>
<dbReference type="PANTHER" id="PTHR33406">
    <property type="entry name" value="MEMBRANE PROTEIN MJ1562-RELATED"/>
    <property type="match status" value="1"/>
</dbReference>
<proteinExistence type="predicted"/>
<feature type="transmembrane region" description="Helical" evidence="6">
    <location>
        <begin position="692"/>
        <end position="714"/>
    </location>
</feature>
<evidence type="ECO:0000256" key="6">
    <source>
        <dbReference type="SAM" id="Phobius"/>
    </source>
</evidence>
<evidence type="ECO:0000313" key="9">
    <source>
        <dbReference type="EMBL" id="WJW70233.1"/>
    </source>
</evidence>
<dbReference type="PROSITE" id="PS50156">
    <property type="entry name" value="SSD"/>
    <property type="match status" value="1"/>
</dbReference>
<evidence type="ECO:0000256" key="2">
    <source>
        <dbReference type="ARBA" id="ARBA00022475"/>
    </source>
</evidence>
<dbReference type="RefSeq" id="WP_341472109.1">
    <property type="nucleotide sequence ID" value="NZ_CP128401.1"/>
</dbReference>
<gene>
    <name evidence="8" type="ORF">HXX08_12950</name>
    <name evidence="9" type="ORF">OZ401_004754</name>
</gene>
<reference evidence="9" key="2">
    <citation type="journal article" date="2024" name="Nature">
        <title>Anoxygenic phototroph of the Chloroflexota uses a type I reaction centre.</title>
        <authorList>
            <person name="Tsuji J.M."/>
            <person name="Shaw N.A."/>
            <person name="Nagashima S."/>
            <person name="Venkiteswaran J.J."/>
            <person name="Schiff S.L."/>
            <person name="Watanabe T."/>
            <person name="Fukui M."/>
            <person name="Hanada S."/>
            <person name="Tank M."/>
            <person name="Neufeld J.D."/>
        </authorList>
    </citation>
    <scope>NUCLEOTIDE SEQUENCE</scope>
    <source>
        <strain evidence="9">L227-S17</strain>
        <plasmid evidence="9 11">unnamed1</plasmid>
    </source>
</reference>
<feature type="transmembrane region" description="Helical" evidence="6">
    <location>
        <begin position="267"/>
        <end position="290"/>
    </location>
</feature>
<evidence type="ECO:0000256" key="4">
    <source>
        <dbReference type="ARBA" id="ARBA00022989"/>
    </source>
</evidence>
<dbReference type="InterPro" id="IPR004869">
    <property type="entry name" value="MMPL_dom"/>
</dbReference>
<feature type="transmembrane region" description="Helical" evidence="6">
    <location>
        <begin position="311"/>
        <end position="336"/>
    </location>
</feature>
<dbReference type="GO" id="GO:0005886">
    <property type="term" value="C:plasma membrane"/>
    <property type="evidence" value="ECO:0007669"/>
    <property type="project" value="UniProtKB-SubCell"/>
</dbReference>
<evidence type="ECO:0000259" key="7">
    <source>
        <dbReference type="PROSITE" id="PS50156"/>
    </source>
</evidence>
<keyword evidence="3 6" id="KW-0812">Transmembrane</keyword>
<dbReference type="EMBL" id="CP128401">
    <property type="protein sequence ID" value="WJW70233.1"/>
    <property type="molecule type" value="Genomic_DNA"/>
</dbReference>
<evidence type="ECO:0000256" key="5">
    <source>
        <dbReference type="ARBA" id="ARBA00023136"/>
    </source>
</evidence>
<reference evidence="8 10" key="1">
    <citation type="submission" date="2020-06" db="EMBL/GenBank/DDBJ databases">
        <title>Anoxygenic phototrophic Chloroflexota member uses a Type I reaction center.</title>
        <authorList>
            <person name="Tsuji J.M."/>
            <person name="Shaw N.A."/>
            <person name="Nagashima S."/>
            <person name="Venkiteswaran J."/>
            <person name="Schiff S.L."/>
            <person name="Hanada S."/>
            <person name="Tank M."/>
            <person name="Neufeld J.D."/>
        </authorList>
    </citation>
    <scope>NUCLEOTIDE SEQUENCE [LARGE SCALE GENOMIC DNA]</scope>
    <source>
        <strain evidence="8">L227-S17</strain>
    </source>
</reference>
<dbReference type="Proteomes" id="UP000521676">
    <property type="component" value="Unassembled WGS sequence"/>
</dbReference>
<feature type="transmembrane region" description="Helical" evidence="6">
    <location>
        <begin position="617"/>
        <end position="636"/>
    </location>
</feature>
<feature type="transmembrane region" description="Helical" evidence="6">
    <location>
        <begin position="401"/>
        <end position="421"/>
    </location>
</feature>
<feature type="transmembrane region" description="Helical" evidence="6">
    <location>
        <begin position="224"/>
        <end position="255"/>
    </location>
</feature>
<dbReference type="AlphaFoldDB" id="A0A8T7M3W6"/>
<keyword evidence="2" id="KW-1003">Cell membrane</keyword>
<dbReference type="InterPro" id="IPR050545">
    <property type="entry name" value="Mycobact_MmpL"/>
</dbReference>
<keyword evidence="9" id="KW-0614">Plasmid</keyword>
<evidence type="ECO:0000313" key="11">
    <source>
        <dbReference type="Proteomes" id="UP001431572"/>
    </source>
</evidence>
<dbReference type="Pfam" id="PF03176">
    <property type="entry name" value="MMPL"/>
    <property type="match status" value="2"/>
</dbReference>
<evidence type="ECO:0000313" key="8">
    <source>
        <dbReference type="EMBL" id="NWJ46780.1"/>
    </source>
</evidence>
<dbReference type="SUPFAM" id="SSF82866">
    <property type="entry name" value="Multidrug efflux transporter AcrB transmembrane domain"/>
    <property type="match status" value="2"/>
</dbReference>
<feature type="transmembrane region" description="Helical" evidence="6">
    <location>
        <begin position="657"/>
        <end position="680"/>
    </location>
</feature>
<evidence type="ECO:0000313" key="10">
    <source>
        <dbReference type="Proteomes" id="UP000521676"/>
    </source>
</evidence>
<feature type="domain" description="SSD" evidence="7">
    <location>
        <begin position="236"/>
        <end position="367"/>
    </location>
</feature>
<dbReference type="PANTHER" id="PTHR33406:SF13">
    <property type="entry name" value="MEMBRANE PROTEIN YDFJ"/>
    <property type="match status" value="1"/>
</dbReference>
<feature type="transmembrane region" description="Helical" evidence="6">
    <location>
        <begin position="586"/>
        <end position="605"/>
    </location>
</feature>
<protein>
    <submittedName>
        <fullName evidence="8">MMPL family transporter</fullName>
    </submittedName>
</protein>
<dbReference type="EMBL" id="JACATZ010000001">
    <property type="protein sequence ID" value="NWJ46780.1"/>
    <property type="molecule type" value="Genomic_DNA"/>
</dbReference>
<evidence type="ECO:0000256" key="1">
    <source>
        <dbReference type="ARBA" id="ARBA00004651"/>
    </source>
</evidence>
<dbReference type="Gene3D" id="1.20.1640.10">
    <property type="entry name" value="Multidrug efflux transporter AcrB transmembrane domain"/>
    <property type="match status" value="2"/>
</dbReference>